<dbReference type="Gene3D" id="3.80.10.10">
    <property type="entry name" value="Ribonuclease Inhibitor"/>
    <property type="match status" value="3"/>
</dbReference>
<dbReference type="PRINTS" id="PR00019">
    <property type="entry name" value="LEURICHRPT"/>
</dbReference>
<evidence type="ECO:0000256" key="1">
    <source>
        <dbReference type="ARBA" id="ARBA00004251"/>
    </source>
</evidence>
<dbReference type="InterPro" id="IPR046956">
    <property type="entry name" value="RLP23-like"/>
</dbReference>
<keyword evidence="8" id="KW-0677">Repeat</keyword>
<dbReference type="Pfam" id="PF08263">
    <property type="entry name" value="LRRNT_2"/>
    <property type="match status" value="1"/>
</dbReference>
<feature type="domain" description="Zer-1-like leucine-rich repeats region" evidence="15">
    <location>
        <begin position="109"/>
        <end position="205"/>
    </location>
</feature>
<evidence type="ECO:0000256" key="7">
    <source>
        <dbReference type="ARBA" id="ARBA00022729"/>
    </source>
</evidence>
<dbReference type="InterPro" id="IPR013210">
    <property type="entry name" value="LRR_N_plant-typ"/>
</dbReference>
<evidence type="ECO:0000313" key="16">
    <source>
        <dbReference type="EMBL" id="CAL5003256.1"/>
    </source>
</evidence>
<keyword evidence="10 12" id="KW-0472">Membrane</keyword>
<comment type="subcellular location">
    <subcellularLocation>
        <location evidence="1">Cell membrane</location>
        <topology evidence="1">Single-pass type I membrane protein</topology>
    </subcellularLocation>
</comment>
<keyword evidence="4" id="KW-0433">Leucine-rich repeat</keyword>
<evidence type="ECO:0000256" key="4">
    <source>
        <dbReference type="ARBA" id="ARBA00022614"/>
    </source>
</evidence>
<gene>
    <name evidence="16" type="ORF">URODEC1_LOCUS66327</name>
</gene>
<protein>
    <recommendedName>
        <fullName evidence="18">Leucine-rich repeat-containing N-terminal plant-type domain-containing protein</fullName>
    </recommendedName>
</protein>
<feature type="chain" id="PRO_5044843469" description="Leucine-rich repeat-containing N-terminal plant-type domain-containing protein" evidence="13">
    <location>
        <begin position="28"/>
        <end position="1002"/>
    </location>
</feature>
<evidence type="ECO:0000256" key="3">
    <source>
        <dbReference type="ARBA" id="ARBA00022475"/>
    </source>
</evidence>
<feature type="domain" description="Leucine-rich repeat-containing N-terminal plant-type" evidence="14">
    <location>
        <begin position="38"/>
        <end position="76"/>
    </location>
</feature>
<dbReference type="SMART" id="SM00365">
    <property type="entry name" value="LRR_SD22"/>
    <property type="match status" value="5"/>
</dbReference>
<dbReference type="PANTHER" id="PTHR48063:SF9">
    <property type="entry name" value="LRR PROTEIN WM1.10"/>
    <property type="match status" value="1"/>
</dbReference>
<dbReference type="GO" id="GO:0005886">
    <property type="term" value="C:plasma membrane"/>
    <property type="evidence" value="ECO:0007669"/>
    <property type="project" value="UniProtKB-SubCell"/>
</dbReference>
<evidence type="ECO:0000313" key="17">
    <source>
        <dbReference type="Proteomes" id="UP001497457"/>
    </source>
</evidence>
<dbReference type="AlphaFoldDB" id="A0ABC9BM06"/>
<evidence type="ECO:0000256" key="11">
    <source>
        <dbReference type="ARBA" id="ARBA00023180"/>
    </source>
</evidence>
<keyword evidence="5" id="KW-1070">Brassinosteroid signaling pathway</keyword>
<dbReference type="InterPro" id="IPR032675">
    <property type="entry name" value="LRR_dom_sf"/>
</dbReference>
<name>A0ABC9BM06_9POAL</name>
<keyword evidence="9 12" id="KW-1133">Transmembrane helix</keyword>
<dbReference type="Proteomes" id="UP001497457">
    <property type="component" value="Chromosome 26rd"/>
</dbReference>
<evidence type="ECO:0000259" key="14">
    <source>
        <dbReference type="Pfam" id="PF08263"/>
    </source>
</evidence>
<dbReference type="PROSITE" id="PS51450">
    <property type="entry name" value="LRR"/>
    <property type="match status" value="1"/>
</dbReference>
<dbReference type="FunFam" id="3.80.10.10:FF:001678">
    <property type="entry name" value="Calmodulin-binding receptor kinase CaMRLK"/>
    <property type="match status" value="1"/>
</dbReference>
<evidence type="ECO:0000256" key="13">
    <source>
        <dbReference type="SAM" id="SignalP"/>
    </source>
</evidence>
<dbReference type="FunFam" id="3.80.10.10:FF:000095">
    <property type="entry name" value="LRR receptor-like serine/threonine-protein kinase GSO1"/>
    <property type="match status" value="1"/>
</dbReference>
<evidence type="ECO:0000259" key="15">
    <source>
        <dbReference type="Pfam" id="PF25013"/>
    </source>
</evidence>
<dbReference type="Pfam" id="PF00560">
    <property type="entry name" value="LRR_1"/>
    <property type="match status" value="11"/>
</dbReference>
<keyword evidence="17" id="KW-1185">Reference proteome</keyword>
<dbReference type="SMART" id="SM00369">
    <property type="entry name" value="LRR_TYP"/>
    <property type="match status" value="6"/>
</dbReference>
<feature type="signal peptide" evidence="13">
    <location>
        <begin position="1"/>
        <end position="27"/>
    </location>
</feature>
<dbReference type="InterPro" id="IPR001611">
    <property type="entry name" value="Leu-rich_rpt"/>
</dbReference>
<dbReference type="GO" id="GO:0009742">
    <property type="term" value="P:brassinosteroid mediated signaling pathway"/>
    <property type="evidence" value="ECO:0007669"/>
    <property type="project" value="UniProtKB-KW"/>
</dbReference>
<dbReference type="SUPFAM" id="SSF52058">
    <property type="entry name" value="L domain-like"/>
    <property type="match status" value="3"/>
</dbReference>
<sequence length="1002" mass="110974">MHFTTSGLLLTLLRVIISILFFTDAALQPNGAGATCIQDERAALMSFKKGITSDPANRLASWRGADCCRWRGVTCSNKTGHIIELHLGNPCEDIGSCQQPLSGEISPSLLSLKLLERLDLSMNSLSKPSGRMPLFLSNMKTLRYLNLSGIPFTGTVPPQLGNLSKLQYLDIGTGDEASGMYSTDITWLTNLPLLQYLDMSSVNLSWISDWPQKLNMIPSLRVIRLPFCSLDSTNQSLSHFNLTKLENLDLSWNIFHHTIASSWFWKGTNLKYLKLQGSSLFGHLNDALENMTSLQFLDLSYKFNNHLALTGNLTRNCTLQMIGNLKNLCSLEILDLTCSYMSEDMTVFMERFPQCAWEKLDGLHLGYNNFNGPLPNLIGNFISLSRLELNSNSLTGRIPPGLGNCTRLTIIDISGNKIVGPLPPEVRYLTSLSTLRVNNNNLNGSVPTGIGALNKLTYLDISNNNFSGMIMEEHLEGLINLKALDLSSNNNLKVTVNEYWLPPFRLEYGIFANCQIGPLFPAWLQKQLQMIQLNISRTALNDSIPDWFWSTFSQALSLDISDNKLSGSLPEHLDGMAVRVLNLSSNQLTGPIPSLPRNIEILDVSSNLFSGTLPLYFDTQQLTTLIMFSNQIGGSIPESMCKLVLLDLDLSNNLLEGEIPQCFEAVPLEFFILSNNNLSGTFPTFLKNSDELVFLDLARNKLSGGLPTWIGDLTQLNILSLSHNTFSGSIPPEITYLYRLQYLDLSGNNLSGVIPQNLSNLTSMTLNGYLPLRYNTIATGGQGEAITVASQFEDVLSIITKGQELKYGKGLAYFVGIDLSCNSLTGEIPRDITSLDALISLNLSSNHLSGAIPYNIGDMKSLESLDFSMNKLSGEMPSSLSDLTSLSHMNMSYNDLYGRIPSGNQLITLNTENPALMYIGNGGLCGPPLPTNCSSENGTITHGYKTNNSNIYDILSFYFGFGLGHVVGLWIVFCCLLFKKTWRTAYFRHIDEFYDRIVVYKL</sequence>
<feature type="transmembrane region" description="Helical" evidence="12">
    <location>
        <begin position="955"/>
        <end position="978"/>
    </location>
</feature>
<evidence type="ECO:0000256" key="5">
    <source>
        <dbReference type="ARBA" id="ARBA00022626"/>
    </source>
</evidence>
<dbReference type="InterPro" id="IPR056845">
    <property type="entry name" value="LRR_Zer-1"/>
</dbReference>
<dbReference type="FunFam" id="3.80.10.10:FF:000111">
    <property type="entry name" value="LRR receptor-like serine/threonine-protein kinase ERECTA"/>
    <property type="match status" value="1"/>
</dbReference>
<proteinExistence type="inferred from homology"/>
<keyword evidence="7 13" id="KW-0732">Signal</keyword>
<comment type="similarity">
    <text evidence="2">Belongs to the RLP family.</text>
</comment>
<dbReference type="Pfam" id="PF25013">
    <property type="entry name" value="LRR_Zer-1"/>
    <property type="match status" value="1"/>
</dbReference>
<evidence type="ECO:0000256" key="10">
    <source>
        <dbReference type="ARBA" id="ARBA00023136"/>
    </source>
</evidence>
<evidence type="ECO:0008006" key="18">
    <source>
        <dbReference type="Google" id="ProtNLM"/>
    </source>
</evidence>
<dbReference type="InterPro" id="IPR003591">
    <property type="entry name" value="Leu-rich_rpt_typical-subtyp"/>
</dbReference>
<accession>A0ABC9BM06</accession>
<keyword evidence="3" id="KW-1003">Cell membrane</keyword>
<evidence type="ECO:0000256" key="6">
    <source>
        <dbReference type="ARBA" id="ARBA00022692"/>
    </source>
</evidence>
<evidence type="ECO:0000256" key="2">
    <source>
        <dbReference type="ARBA" id="ARBA00009592"/>
    </source>
</evidence>
<reference evidence="16" key="1">
    <citation type="submission" date="2024-10" db="EMBL/GenBank/DDBJ databases">
        <authorList>
            <person name="Ryan C."/>
        </authorList>
    </citation>
    <scope>NUCLEOTIDE SEQUENCE [LARGE SCALE GENOMIC DNA]</scope>
</reference>
<dbReference type="PANTHER" id="PTHR48063">
    <property type="entry name" value="LRR RECEPTOR-LIKE KINASE"/>
    <property type="match status" value="1"/>
</dbReference>
<evidence type="ECO:0000256" key="12">
    <source>
        <dbReference type="SAM" id="Phobius"/>
    </source>
</evidence>
<keyword evidence="6 12" id="KW-0812">Transmembrane</keyword>
<organism evidence="16 17">
    <name type="scientific">Urochloa decumbens</name>
    <dbReference type="NCBI Taxonomy" id="240449"/>
    <lineage>
        <taxon>Eukaryota</taxon>
        <taxon>Viridiplantae</taxon>
        <taxon>Streptophyta</taxon>
        <taxon>Embryophyta</taxon>
        <taxon>Tracheophyta</taxon>
        <taxon>Spermatophyta</taxon>
        <taxon>Magnoliopsida</taxon>
        <taxon>Liliopsida</taxon>
        <taxon>Poales</taxon>
        <taxon>Poaceae</taxon>
        <taxon>PACMAD clade</taxon>
        <taxon>Panicoideae</taxon>
        <taxon>Panicodae</taxon>
        <taxon>Paniceae</taxon>
        <taxon>Melinidinae</taxon>
        <taxon>Urochloa</taxon>
    </lineage>
</organism>
<evidence type="ECO:0000256" key="8">
    <source>
        <dbReference type="ARBA" id="ARBA00022737"/>
    </source>
</evidence>
<keyword evidence="11" id="KW-0325">Glycoprotein</keyword>
<dbReference type="EMBL" id="OZ075136">
    <property type="protein sequence ID" value="CAL5003256.1"/>
    <property type="molecule type" value="Genomic_DNA"/>
</dbReference>
<evidence type="ECO:0000256" key="9">
    <source>
        <dbReference type="ARBA" id="ARBA00022989"/>
    </source>
</evidence>